<dbReference type="RefSeq" id="WP_142532977.1">
    <property type="nucleotide sequence ID" value="NZ_FXTB01000003.1"/>
</dbReference>
<feature type="chain" id="PRO_5022066171" description="Lipoprotein" evidence="1">
    <location>
        <begin position="20"/>
        <end position="211"/>
    </location>
</feature>
<keyword evidence="1" id="KW-0732">Signal</keyword>
<dbReference type="AlphaFoldDB" id="A0A521CM01"/>
<dbReference type="PROSITE" id="PS51257">
    <property type="entry name" value="PROKAR_LIPOPROTEIN"/>
    <property type="match status" value="1"/>
</dbReference>
<organism evidence="2 3">
    <name type="scientific">Saccharicrinis carchari</name>
    <dbReference type="NCBI Taxonomy" id="1168039"/>
    <lineage>
        <taxon>Bacteria</taxon>
        <taxon>Pseudomonadati</taxon>
        <taxon>Bacteroidota</taxon>
        <taxon>Bacteroidia</taxon>
        <taxon>Marinilabiliales</taxon>
        <taxon>Marinilabiliaceae</taxon>
        <taxon>Saccharicrinis</taxon>
    </lineage>
</organism>
<dbReference type="OrthoDB" id="1123335at2"/>
<dbReference type="Proteomes" id="UP000319040">
    <property type="component" value="Unassembled WGS sequence"/>
</dbReference>
<keyword evidence="3" id="KW-1185">Reference proteome</keyword>
<evidence type="ECO:0000313" key="2">
    <source>
        <dbReference type="EMBL" id="SMO60454.1"/>
    </source>
</evidence>
<feature type="signal peptide" evidence="1">
    <location>
        <begin position="1"/>
        <end position="19"/>
    </location>
</feature>
<evidence type="ECO:0000256" key="1">
    <source>
        <dbReference type="SAM" id="SignalP"/>
    </source>
</evidence>
<gene>
    <name evidence="2" type="ORF">SAMN06265379_103280</name>
</gene>
<protein>
    <recommendedName>
        <fullName evidence="4">Lipoprotein</fullName>
    </recommendedName>
</protein>
<name>A0A521CM01_SACCC</name>
<evidence type="ECO:0000313" key="3">
    <source>
        <dbReference type="Proteomes" id="UP000319040"/>
    </source>
</evidence>
<proteinExistence type="predicted"/>
<reference evidence="2 3" key="1">
    <citation type="submission" date="2017-05" db="EMBL/GenBank/DDBJ databases">
        <authorList>
            <person name="Varghese N."/>
            <person name="Submissions S."/>
        </authorList>
    </citation>
    <scope>NUCLEOTIDE SEQUENCE [LARGE SCALE GENOMIC DNA]</scope>
    <source>
        <strain evidence="2 3">DSM 27040</strain>
    </source>
</reference>
<dbReference type="EMBL" id="FXTB01000003">
    <property type="protein sequence ID" value="SMO60454.1"/>
    <property type="molecule type" value="Genomic_DNA"/>
</dbReference>
<accession>A0A521CM01</accession>
<sequence>MIKLALGLVMMSILLVSCSDDDNKVTSKNYFKVGDKEYDLSAGIIDNYGTDDGYGGYDGYNTDLALYSNGFSLQKDEYNEWDLVGKGHFIFFELFSSTGEKFDDGDYNFSEAEPNPIGTFNYADYSISLDSEKEYSEAEEGEIWIDIVGGKVNIAKNGDVYTITIDCINDKGEKVSGFYRGKLRYFDWAAGYENAQSAGLKSGKEKRKLMK</sequence>
<evidence type="ECO:0008006" key="4">
    <source>
        <dbReference type="Google" id="ProtNLM"/>
    </source>
</evidence>